<evidence type="ECO:0000256" key="13">
    <source>
        <dbReference type="ARBA" id="ARBA00023211"/>
    </source>
</evidence>
<comment type="cofactor">
    <cofactor evidence="2">
        <name>Mg(2+)</name>
        <dbReference type="ChEBI" id="CHEBI:18420"/>
    </cofactor>
</comment>
<dbReference type="HAMAP" id="MF_00052_A">
    <property type="entry name" value="RNase_HII_A"/>
    <property type="match status" value="1"/>
</dbReference>
<dbReference type="GO" id="GO:0032299">
    <property type="term" value="C:ribonuclease H2 complex"/>
    <property type="evidence" value="ECO:0007669"/>
    <property type="project" value="TreeGrafter"/>
</dbReference>
<evidence type="ECO:0000256" key="4">
    <source>
        <dbReference type="ARBA" id="ARBA00004496"/>
    </source>
</evidence>
<dbReference type="Proteomes" id="UP000198669">
    <property type="component" value="Unassembled WGS sequence"/>
</dbReference>
<comment type="function">
    <text evidence="3 14 16">Endonuclease that specifically degrades the RNA of RNA-DNA hybrids.</text>
</comment>
<evidence type="ECO:0000313" key="23">
    <source>
        <dbReference type="Proteomes" id="UP000267921"/>
    </source>
</evidence>
<evidence type="ECO:0000313" key="18">
    <source>
        <dbReference type="EMBL" id="APH39264.1"/>
    </source>
</evidence>
<dbReference type="InterPro" id="IPR024567">
    <property type="entry name" value="RNase_HII/HIII_dom"/>
</dbReference>
<dbReference type="RefSeq" id="WP_072561696.1">
    <property type="nucleotide sequence ID" value="NZ_CP017921.1"/>
</dbReference>
<dbReference type="NCBIfam" id="TIGR00729">
    <property type="entry name" value="ribonuclease HII"/>
    <property type="match status" value="1"/>
</dbReference>
<dbReference type="PROSITE" id="PS51975">
    <property type="entry name" value="RNASE_H_2"/>
    <property type="match status" value="1"/>
</dbReference>
<dbReference type="Gene3D" id="3.30.420.10">
    <property type="entry name" value="Ribonuclease H-like superfamily/Ribonuclease H"/>
    <property type="match status" value="1"/>
</dbReference>
<gene>
    <name evidence="14" type="primary">rnhB</name>
    <name evidence="18" type="ORF">BHR79_07035</name>
    <name evidence="19" type="ORF">EFE40_03210</name>
    <name evidence="20" type="ORF">SAMN04515625_1104</name>
</gene>
<dbReference type="InterPro" id="IPR020787">
    <property type="entry name" value="RNase_HII_arc"/>
</dbReference>
<evidence type="ECO:0000313" key="21">
    <source>
        <dbReference type="Proteomes" id="UP000186879"/>
    </source>
</evidence>
<reference evidence="18 21" key="1">
    <citation type="submission" date="2016-10" db="EMBL/GenBank/DDBJ databases">
        <title>Methanohalophilus halophilus.</title>
        <authorList>
            <person name="L'haridon S."/>
        </authorList>
    </citation>
    <scope>NUCLEOTIDE SEQUENCE [LARGE SCALE GENOMIC DNA]</scope>
    <source>
        <strain evidence="18 21">Z-7982</strain>
    </source>
</reference>
<dbReference type="GeneID" id="30583508"/>
<feature type="binding site" evidence="14 15">
    <location>
        <position position="8"/>
    </location>
    <ligand>
        <name>a divalent metal cation</name>
        <dbReference type="ChEBI" id="CHEBI:60240"/>
    </ligand>
</feature>
<accession>A0A1L3Q308</accession>
<dbReference type="OrthoDB" id="33866at2157"/>
<feature type="binding site" evidence="14 15">
    <location>
        <position position="105"/>
    </location>
    <ligand>
        <name>a divalent metal cation</name>
        <dbReference type="ChEBI" id="CHEBI:60240"/>
    </ligand>
</feature>
<dbReference type="CDD" id="cd07180">
    <property type="entry name" value="RNase_HII_archaea_like"/>
    <property type="match status" value="1"/>
</dbReference>
<dbReference type="InterPro" id="IPR023160">
    <property type="entry name" value="RNase_HII_hlx-loop-hlx_cap_dom"/>
</dbReference>
<protein>
    <recommendedName>
        <fullName evidence="7 14">Ribonuclease HII</fullName>
        <shortName evidence="14">RNase HII</shortName>
        <ecNumber evidence="6 14">3.1.26.4</ecNumber>
    </recommendedName>
</protein>
<keyword evidence="13 14" id="KW-0464">Manganese</keyword>
<evidence type="ECO:0000256" key="5">
    <source>
        <dbReference type="ARBA" id="ARBA00007383"/>
    </source>
</evidence>
<keyword evidence="10 14" id="KW-0479">Metal-binding</keyword>
<dbReference type="PANTHER" id="PTHR10954:SF23">
    <property type="entry name" value="RIBONUCLEASE"/>
    <property type="match status" value="1"/>
</dbReference>
<evidence type="ECO:0000256" key="11">
    <source>
        <dbReference type="ARBA" id="ARBA00022759"/>
    </source>
</evidence>
<dbReference type="SUPFAM" id="SSF53098">
    <property type="entry name" value="Ribonuclease H-like"/>
    <property type="match status" value="1"/>
</dbReference>
<evidence type="ECO:0000256" key="16">
    <source>
        <dbReference type="RuleBase" id="RU003515"/>
    </source>
</evidence>
<evidence type="ECO:0000256" key="12">
    <source>
        <dbReference type="ARBA" id="ARBA00022801"/>
    </source>
</evidence>
<dbReference type="Proteomes" id="UP000186879">
    <property type="component" value="Chromosome"/>
</dbReference>
<sequence>MKIAGIDEAGKGPVIGSMCVAGVIIDESNINALKNLGVADSKKLSPKKRENLARQIRKYADGIFIQEIEACQIDELRNIMSMNDIMVRGFSSVLENLKPDLAYVDAADVNAERFGNRLLAAYEKKHEGEKSPEIISEHRADDIYPIVSAASIIAKVRRDELIGNIKTAINEDFGSGYPSDPKTKKFLQEWMDKNGNLPDFVRHSWKTAAKIKGSK</sequence>
<dbReference type="InterPro" id="IPR012337">
    <property type="entry name" value="RNaseH-like_sf"/>
</dbReference>
<dbReference type="PANTHER" id="PTHR10954">
    <property type="entry name" value="RIBONUCLEASE H2 SUBUNIT A"/>
    <property type="match status" value="1"/>
</dbReference>
<proteinExistence type="inferred from homology"/>
<dbReference type="EC" id="3.1.26.4" evidence="6 14"/>
<dbReference type="FunFam" id="3.30.420.10:FF:000139">
    <property type="entry name" value="Ribonuclease HII"/>
    <property type="match status" value="1"/>
</dbReference>
<feature type="binding site" evidence="14 15">
    <location>
        <position position="7"/>
    </location>
    <ligand>
        <name>a divalent metal cation</name>
        <dbReference type="ChEBI" id="CHEBI:60240"/>
    </ligand>
</feature>
<dbReference type="GO" id="GO:0030145">
    <property type="term" value="F:manganese ion binding"/>
    <property type="evidence" value="ECO:0007669"/>
    <property type="project" value="UniProtKB-UniRule"/>
</dbReference>
<dbReference type="GO" id="GO:0043137">
    <property type="term" value="P:DNA replication, removal of RNA primer"/>
    <property type="evidence" value="ECO:0007669"/>
    <property type="project" value="TreeGrafter"/>
</dbReference>
<organism evidence="18 21">
    <name type="scientific">Methanohalophilus halophilus</name>
    <dbReference type="NCBI Taxonomy" id="2177"/>
    <lineage>
        <taxon>Archaea</taxon>
        <taxon>Methanobacteriati</taxon>
        <taxon>Methanobacteriota</taxon>
        <taxon>Stenosarchaea group</taxon>
        <taxon>Methanomicrobia</taxon>
        <taxon>Methanosarcinales</taxon>
        <taxon>Methanosarcinaceae</taxon>
        <taxon>Methanohalophilus</taxon>
    </lineage>
</organism>
<name>A0A1L3Q308_9EURY</name>
<keyword evidence="21" id="KW-1185">Reference proteome</keyword>
<reference evidence="20 22" key="2">
    <citation type="submission" date="2016-10" db="EMBL/GenBank/DDBJ databases">
        <authorList>
            <person name="de Groot N.N."/>
        </authorList>
    </citation>
    <scope>NUCLEOTIDE SEQUENCE [LARGE SCALE GENOMIC DNA]</scope>
    <source>
        <strain evidence="20 22">Z-7982</strain>
    </source>
</reference>
<reference evidence="19 23" key="3">
    <citation type="submission" date="2018-10" db="EMBL/GenBank/DDBJ databases">
        <title>Cultivation of a novel Methanohalophilus strain from Kebrit Deep of the Red Sea and a genomic comparison of members of the genus Methanohalophilus.</title>
        <authorList>
            <person name="Guan Y."/>
            <person name="Ngugi D.K."/>
            <person name="Stingl U."/>
        </authorList>
    </citation>
    <scope>NUCLEOTIDE SEQUENCE [LARGE SCALE GENOMIC DNA]</scope>
    <source>
        <strain evidence="19 23">DSM 3094</strain>
    </source>
</reference>
<keyword evidence="11 14" id="KW-0255">Endonuclease</keyword>
<dbReference type="EMBL" id="CP017921">
    <property type="protein sequence ID" value="APH39264.1"/>
    <property type="molecule type" value="Genomic_DNA"/>
</dbReference>
<comment type="cofactor">
    <cofactor evidence="14 15">
        <name>Mn(2+)</name>
        <dbReference type="ChEBI" id="CHEBI:29035"/>
    </cofactor>
    <cofactor evidence="14 15">
        <name>Mg(2+)</name>
        <dbReference type="ChEBI" id="CHEBI:18420"/>
    </cofactor>
    <text evidence="14 15">Manganese or magnesium. Binds 1 divalent metal ion per monomer in the absence of substrate. May bind a second metal ion after substrate binding.</text>
</comment>
<dbReference type="GO" id="GO:0005737">
    <property type="term" value="C:cytoplasm"/>
    <property type="evidence" value="ECO:0007669"/>
    <property type="project" value="UniProtKB-SubCell"/>
</dbReference>
<dbReference type="FunFam" id="1.10.10.460:FF:000001">
    <property type="entry name" value="Ribonuclease"/>
    <property type="match status" value="1"/>
</dbReference>
<dbReference type="EMBL" id="RJJG01000003">
    <property type="protein sequence ID" value="RNI09673.1"/>
    <property type="molecule type" value="Genomic_DNA"/>
</dbReference>
<dbReference type="Pfam" id="PF01351">
    <property type="entry name" value="RNase_HII"/>
    <property type="match status" value="1"/>
</dbReference>
<evidence type="ECO:0000313" key="20">
    <source>
        <dbReference type="EMBL" id="SDW52214.1"/>
    </source>
</evidence>
<evidence type="ECO:0000256" key="15">
    <source>
        <dbReference type="PROSITE-ProRule" id="PRU01319"/>
    </source>
</evidence>
<dbReference type="GO" id="GO:0004523">
    <property type="term" value="F:RNA-DNA hybrid ribonuclease activity"/>
    <property type="evidence" value="ECO:0007669"/>
    <property type="project" value="UniProtKB-UniRule"/>
</dbReference>
<dbReference type="InterPro" id="IPR001352">
    <property type="entry name" value="RNase_HII/HIII"/>
</dbReference>
<dbReference type="Proteomes" id="UP000267921">
    <property type="component" value="Unassembled WGS sequence"/>
</dbReference>
<evidence type="ECO:0000256" key="8">
    <source>
        <dbReference type="ARBA" id="ARBA00022490"/>
    </source>
</evidence>
<keyword evidence="9 14" id="KW-0540">Nuclease</keyword>
<evidence type="ECO:0000256" key="14">
    <source>
        <dbReference type="HAMAP-Rule" id="MF_00052"/>
    </source>
</evidence>
<evidence type="ECO:0000256" key="7">
    <source>
        <dbReference type="ARBA" id="ARBA00019179"/>
    </source>
</evidence>
<dbReference type="GO" id="GO:0003723">
    <property type="term" value="F:RNA binding"/>
    <property type="evidence" value="ECO:0007669"/>
    <property type="project" value="UniProtKB-UniRule"/>
</dbReference>
<keyword evidence="12 14" id="KW-0378">Hydrolase</keyword>
<dbReference type="InterPro" id="IPR036397">
    <property type="entry name" value="RNaseH_sf"/>
</dbReference>
<comment type="catalytic activity">
    <reaction evidence="1 14 15 16">
        <text>Endonucleolytic cleavage to 5'-phosphomonoester.</text>
        <dbReference type="EC" id="3.1.26.4"/>
    </reaction>
</comment>
<evidence type="ECO:0000313" key="19">
    <source>
        <dbReference type="EMBL" id="RNI09673.1"/>
    </source>
</evidence>
<evidence type="ECO:0000256" key="6">
    <source>
        <dbReference type="ARBA" id="ARBA00012180"/>
    </source>
</evidence>
<keyword evidence="8 14" id="KW-0963">Cytoplasm</keyword>
<dbReference type="STRING" id="2177.BHR79_07035"/>
<evidence type="ECO:0000313" key="22">
    <source>
        <dbReference type="Proteomes" id="UP000198669"/>
    </source>
</evidence>
<dbReference type="EMBL" id="FNMU01000003">
    <property type="protein sequence ID" value="SDW52214.1"/>
    <property type="molecule type" value="Genomic_DNA"/>
</dbReference>
<evidence type="ECO:0000256" key="9">
    <source>
        <dbReference type="ARBA" id="ARBA00022722"/>
    </source>
</evidence>
<evidence type="ECO:0000256" key="3">
    <source>
        <dbReference type="ARBA" id="ARBA00004065"/>
    </source>
</evidence>
<dbReference type="InterPro" id="IPR004649">
    <property type="entry name" value="RNase_H2_suA"/>
</dbReference>
<evidence type="ECO:0000256" key="10">
    <source>
        <dbReference type="ARBA" id="ARBA00022723"/>
    </source>
</evidence>
<dbReference type="KEGG" id="mhaz:BHR79_07035"/>
<evidence type="ECO:0000256" key="1">
    <source>
        <dbReference type="ARBA" id="ARBA00000077"/>
    </source>
</evidence>
<feature type="domain" description="RNase H type-2" evidence="17">
    <location>
        <begin position="1"/>
        <end position="215"/>
    </location>
</feature>
<comment type="similarity">
    <text evidence="5 14 16">Belongs to the RNase HII family.</text>
</comment>
<dbReference type="Gene3D" id="1.10.10.460">
    <property type="entry name" value="Ribonuclease hii. Domain 2"/>
    <property type="match status" value="1"/>
</dbReference>
<dbReference type="GO" id="GO:0006298">
    <property type="term" value="P:mismatch repair"/>
    <property type="evidence" value="ECO:0007669"/>
    <property type="project" value="TreeGrafter"/>
</dbReference>
<comment type="subcellular location">
    <subcellularLocation>
        <location evidence="4 14">Cytoplasm</location>
    </subcellularLocation>
</comment>
<dbReference type="AlphaFoldDB" id="A0A1L3Q308"/>
<evidence type="ECO:0000259" key="17">
    <source>
        <dbReference type="PROSITE" id="PS51975"/>
    </source>
</evidence>
<evidence type="ECO:0000256" key="2">
    <source>
        <dbReference type="ARBA" id="ARBA00001946"/>
    </source>
</evidence>